<protein>
    <submittedName>
        <fullName evidence="2">Putative secreted protein</fullName>
    </submittedName>
</protein>
<accession>A0A6B0U5Z1</accession>
<evidence type="ECO:0000313" key="2">
    <source>
        <dbReference type="EMBL" id="MXU85781.1"/>
    </source>
</evidence>
<dbReference type="AlphaFoldDB" id="A0A6B0U5Z1"/>
<organism evidence="2">
    <name type="scientific">Ixodes ricinus</name>
    <name type="common">Common tick</name>
    <name type="synonym">Acarus ricinus</name>
    <dbReference type="NCBI Taxonomy" id="34613"/>
    <lineage>
        <taxon>Eukaryota</taxon>
        <taxon>Metazoa</taxon>
        <taxon>Ecdysozoa</taxon>
        <taxon>Arthropoda</taxon>
        <taxon>Chelicerata</taxon>
        <taxon>Arachnida</taxon>
        <taxon>Acari</taxon>
        <taxon>Parasitiformes</taxon>
        <taxon>Ixodida</taxon>
        <taxon>Ixodoidea</taxon>
        <taxon>Ixodidae</taxon>
        <taxon>Ixodinae</taxon>
        <taxon>Ixodes</taxon>
    </lineage>
</organism>
<sequence length="87" mass="9981">MALLASQLIFLLVCHAWAGCVIDPQHVKFRGHAGINCGPGLFAWPWQNRNVYPRTRNASRARELNFLIVPGWERTSFEYQLKNRLTG</sequence>
<feature type="signal peptide" evidence="1">
    <location>
        <begin position="1"/>
        <end position="18"/>
    </location>
</feature>
<feature type="chain" id="PRO_5025594152" evidence="1">
    <location>
        <begin position="19"/>
        <end position="87"/>
    </location>
</feature>
<proteinExistence type="predicted"/>
<keyword evidence="1" id="KW-0732">Signal</keyword>
<dbReference type="EMBL" id="GIFC01003698">
    <property type="protein sequence ID" value="MXU85781.1"/>
    <property type="molecule type" value="Transcribed_RNA"/>
</dbReference>
<name>A0A6B0U5Z1_IXORI</name>
<evidence type="ECO:0000256" key="1">
    <source>
        <dbReference type="SAM" id="SignalP"/>
    </source>
</evidence>
<reference evidence="2" key="1">
    <citation type="submission" date="2019-12" db="EMBL/GenBank/DDBJ databases">
        <title>An insight into the sialome of adult female Ixodes ricinus ticks feeding for 6 days.</title>
        <authorList>
            <person name="Perner J."/>
            <person name="Ribeiro J.M.C."/>
        </authorList>
    </citation>
    <scope>NUCLEOTIDE SEQUENCE</scope>
    <source>
        <strain evidence="2">Semi-engorged</strain>
        <tissue evidence="2">Salivary glands</tissue>
    </source>
</reference>